<dbReference type="RefSeq" id="XP_011778777.1">
    <property type="nucleotide sequence ID" value="XM_011780475.1"/>
</dbReference>
<accession>C9ZZV5</accession>
<organism evidence="1 2">
    <name type="scientific">Trypanosoma brucei gambiense (strain MHOM/CI/86/DAL972)</name>
    <dbReference type="NCBI Taxonomy" id="679716"/>
    <lineage>
        <taxon>Eukaryota</taxon>
        <taxon>Discoba</taxon>
        <taxon>Euglenozoa</taxon>
        <taxon>Kinetoplastea</taxon>
        <taxon>Metakinetoplastina</taxon>
        <taxon>Trypanosomatida</taxon>
        <taxon>Trypanosomatidae</taxon>
        <taxon>Trypanosoma</taxon>
    </lineage>
</organism>
<evidence type="ECO:0000313" key="1">
    <source>
        <dbReference type="EMBL" id="CBH16513.1"/>
    </source>
</evidence>
<dbReference type="EMBL" id="FN554973">
    <property type="protein sequence ID" value="CBH16513.1"/>
    <property type="molecule type" value="Genomic_DNA"/>
</dbReference>
<evidence type="ECO:0000313" key="2">
    <source>
        <dbReference type="Proteomes" id="UP000002316"/>
    </source>
</evidence>
<gene>
    <name evidence="1" type="ORF">TbgDal_X16130</name>
</gene>
<dbReference type="AlphaFoldDB" id="C9ZZV5"/>
<protein>
    <submittedName>
        <fullName evidence="1">Uncharacterized protein</fullName>
    </submittedName>
</protein>
<dbReference type="Proteomes" id="UP000002316">
    <property type="component" value="Chromosome 10"/>
</dbReference>
<proteinExistence type="predicted"/>
<dbReference type="GeneID" id="23864839"/>
<name>C9ZZV5_TRYB9</name>
<reference evidence="2" key="1">
    <citation type="journal article" date="2010" name="PLoS Negl. Trop. Dis.">
        <title>The genome sequence of Trypanosoma brucei gambiense, causative agent of chronic human african trypanosomiasis.</title>
        <authorList>
            <person name="Jackson A.P."/>
            <person name="Sanders M."/>
            <person name="Berry A."/>
            <person name="McQuillan J."/>
            <person name="Aslett M.A."/>
            <person name="Quail M.A."/>
            <person name="Chukualim B."/>
            <person name="Capewell P."/>
            <person name="MacLeod A."/>
            <person name="Melville S.E."/>
            <person name="Gibson W."/>
            <person name="Barry J.D."/>
            <person name="Berriman M."/>
            <person name="Hertz-Fowler C."/>
        </authorList>
    </citation>
    <scope>NUCLEOTIDE SEQUENCE [LARGE SCALE GENOMIC DNA]</scope>
    <source>
        <strain evidence="2">MHOM/CI/86/DAL972</strain>
    </source>
</reference>
<dbReference type="KEGG" id="tbg:TbgDal_X16130"/>
<sequence>MYRPTPLNACIDFHHAHAAIKSWFTNFSQYPSPQKCITKHTINATPATTAEGCQHRRIHLLTLLHCISPPLLLPFYSLAVTYDSVSHVVEGEDAGSKEKIK</sequence>